<evidence type="ECO:0000313" key="1">
    <source>
        <dbReference type="EMBL" id="MDX8045413.1"/>
    </source>
</evidence>
<evidence type="ECO:0000313" key="2">
    <source>
        <dbReference type="Proteomes" id="UP001277972"/>
    </source>
</evidence>
<protein>
    <submittedName>
        <fullName evidence="1">Two-component system activity regulator YycH</fullName>
    </submittedName>
</protein>
<dbReference type="EMBL" id="JAWZSR010000002">
    <property type="protein sequence ID" value="MDX8045413.1"/>
    <property type="molecule type" value="Genomic_DNA"/>
</dbReference>
<reference evidence="1" key="1">
    <citation type="submission" date="2023-11" db="EMBL/GenBank/DDBJ databases">
        <title>Gracilibacillus pellucida a moderately halophilic bacterium isolated from saline soil in Xinjiang province.</title>
        <authorList>
            <person name="Zhang Z."/>
            <person name="Tan F."/>
            <person name="Wang Y."/>
            <person name="Xia M."/>
        </authorList>
    </citation>
    <scope>NUCLEOTIDE SEQUENCE</scope>
    <source>
        <strain evidence="1">S3-1-1</strain>
    </source>
</reference>
<name>A0ACC6M3F4_9BACI</name>
<organism evidence="1 2">
    <name type="scientific">Gracilibacillus pellucidus</name>
    <dbReference type="NCBI Taxonomy" id="3095368"/>
    <lineage>
        <taxon>Bacteria</taxon>
        <taxon>Bacillati</taxon>
        <taxon>Bacillota</taxon>
        <taxon>Bacilli</taxon>
        <taxon>Bacillales</taxon>
        <taxon>Bacillaceae</taxon>
        <taxon>Gracilibacillus</taxon>
    </lineage>
</organism>
<accession>A0ACC6M3F4</accession>
<dbReference type="Proteomes" id="UP001277972">
    <property type="component" value="Unassembled WGS sequence"/>
</dbReference>
<keyword evidence="2" id="KW-1185">Reference proteome</keyword>
<sequence>MRINVEIVKTILLLFLVALSILLTLGIWTYQGDYESSSSELIAEDAQLNGTGQTKKELIQPSQVLVHHYGETTGFSDKQEEVEVFQDISDWSLYDFMTISTDNMEDADDMEHTIELIFPTSIPASMISELFTTDDIPSMTSKFDRVYIYIDNEMSNPKVVFKSNDRDGVNIQASVQNTTRVMDYFSRMQLVNEFIPYKKVEVAGDRTIYIPNEINIEGKKYRYEGIPDDSTNFKNIFFRNPTTVASSPTYDGGRVYSDGQREVTIKGYAMEYIDFSASEENSQESISLTEPLSDFLITNSIEYVNRHNGWLVDEDLRYRLYNVSEFSREAEYRMLYHNFPVFSREGLSTIMVTYQNQMEYQYNRPLMQLTFSYDRASDILMNGDELLEYIEQTDRFSLDKIVDIQLGYRIEEQAGGQAFDLIPTWCIETNNSWQYVTSEDYTATQGGESDAMGTN</sequence>
<comment type="caution">
    <text evidence="1">The sequence shown here is derived from an EMBL/GenBank/DDBJ whole genome shotgun (WGS) entry which is preliminary data.</text>
</comment>
<gene>
    <name evidence="1" type="primary">yycH</name>
    <name evidence="1" type="ORF">SH601_05365</name>
</gene>
<proteinExistence type="predicted"/>